<dbReference type="CDD" id="cd00093">
    <property type="entry name" value="HTH_XRE"/>
    <property type="match status" value="1"/>
</dbReference>
<dbReference type="InterPro" id="IPR010982">
    <property type="entry name" value="Lambda_DNA-bd_dom_sf"/>
</dbReference>
<dbReference type="GO" id="GO:0003677">
    <property type="term" value="F:DNA binding"/>
    <property type="evidence" value="ECO:0007669"/>
    <property type="project" value="InterPro"/>
</dbReference>
<evidence type="ECO:0000259" key="1">
    <source>
        <dbReference type="PROSITE" id="PS50943"/>
    </source>
</evidence>
<evidence type="ECO:0000313" key="3">
    <source>
        <dbReference type="Proteomes" id="UP000178117"/>
    </source>
</evidence>
<evidence type="ECO:0000313" key="2">
    <source>
        <dbReference type="EMBL" id="OGN17671.1"/>
    </source>
</evidence>
<comment type="caution">
    <text evidence="2">The sequence shown here is derived from an EMBL/GenBank/DDBJ whole genome shotgun (WGS) entry which is preliminary data.</text>
</comment>
<dbReference type="PROSITE" id="PS50943">
    <property type="entry name" value="HTH_CROC1"/>
    <property type="match status" value="1"/>
</dbReference>
<dbReference type="Gene3D" id="1.10.260.40">
    <property type="entry name" value="lambda repressor-like DNA-binding domains"/>
    <property type="match status" value="1"/>
</dbReference>
<feature type="domain" description="HTH cro/C1-type" evidence="1">
    <location>
        <begin position="8"/>
        <end position="62"/>
    </location>
</feature>
<dbReference type="AlphaFoldDB" id="A0A1F8FXI8"/>
<dbReference type="SMART" id="SM00530">
    <property type="entry name" value="HTH_XRE"/>
    <property type="match status" value="1"/>
</dbReference>
<dbReference type="InterPro" id="IPR001387">
    <property type="entry name" value="Cro/C1-type_HTH"/>
</dbReference>
<dbReference type="Pfam" id="PF01381">
    <property type="entry name" value="HTH_3"/>
    <property type="match status" value="1"/>
</dbReference>
<sequence>MSIRNDRVKGIREAKGFSRAQLSRISGISYSLIVRYETKSTPRKLDNLVKLSDSLEVSCDYLLGLPGGGPKQEPFRVAASRLSLEMLSWKEPGVHVPESFREFVSHPNAPVTIRGWRTLVDLVREILFKEKVRVFSRPKRDKT</sequence>
<dbReference type="EMBL" id="MGJZ01000006">
    <property type="protein sequence ID" value="OGN17671.1"/>
    <property type="molecule type" value="Genomic_DNA"/>
</dbReference>
<accession>A0A1F8FXI8</accession>
<protein>
    <recommendedName>
        <fullName evidence="1">HTH cro/C1-type domain-containing protein</fullName>
    </recommendedName>
</protein>
<dbReference type="SUPFAM" id="SSF47413">
    <property type="entry name" value="lambda repressor-like DNA-binding domains"/>
    <property type="match status" value="1"/>
</dbReference>
<reference evidence="2 3" key="1">
    <citation type="journal article" date="2016" name="Nat. Commun.">
        <title>Thousands of microbial genomes shed light on interconnected biogeochemical processes in an aquifer system.</title>
        <authorList>
            <person name="Anantharaman K."/>
            <person name="Brown C.T."/>
            <person name="Hug L.A."/>
            <person name="Sharon I."/>
            <person name="Castelle C.J."/>
            <person name="Probst A.J."/>
            <person name="Thomas B.C."/>
            <person name="Singh A."/>
            <person name="Wilkins M.J."/>
            <person name="Karaoz U."/>
            <person name="Brodie E.L."/>
            <person name="Williams K.H."/>
            <person name="Hubbard S.S."/>
            <person name="Banfield J.F."/>
        </authorList>
    </citation>
    <scope>NUCLEOTIDE SEQUENCE [LARGE SCALE GENOMIC DNA]</scope>
</reference>
<gene>
    <name evidence="2" type="ORF">A3C88_01435</name>
</gene>
<organism evidence="2 3">
    <name type="scientific">Candidatus Yanofskybacteria bacterium RIFCSPHIGHO2_02_FULL_50_12</name>
    <dbReference type="NCBI Taxonomy" id="1802685"/>
    <lineage>
        <taxon>Bacteria</taxon>
        <taxon>Candidatus Yanofskyibacteriota</taxon>
    </lineage>
</organism>
<dbReference type="Proteomes" id="UP000178117">
    <property type="component" value="Unassembled WGS sequence"/>
</dbReference>
<proteinExistence type="predicted"/>
<dbReference type="STRING" id="1802685.A3C88_01435"/>
<name>A0A1F8FXI8_9BACT</name>